<protein>
    <recommendedName>
        <fullName evidence="4">Secreted protein</fullName>
    </recommendedName>
</protein>
<feature type="chain" id="PRO_5041425876" description="Secreted protein" evidence="1">
    <location>
        <begin position="25"/>
        <end position="129"/>
    </location>
</feature>
<proteinExistence type="predicted"/>
<dbReference type="Proteomes" id="UP001168821">
    <property type="component" value="Unassembled WGS sequence"/>
</dbReference>
<evidence type="ECO:0000313" key="3">
    <source>
        <dbReference type="Proteomes" id="UP001168821"/>
    </source>
</evidence>
<dbReference type="EMBL" id="JALNTZ010000001">
    <property type="protein sequence ID" value="KAJ3665789.1"/>
    <property type="molecule type" value="Genomic_DNA"/>
</dbReference>
<name>A0AA38J8J9_9CUCU</name>
<feature type="signal peptide" evidence="1">
    <location>
        <begin position="1"/>
        <end position="24"/>
    </location>
</feature>
<organism evidence="2 3">
    <name type="scientific">Zophobas morio</name>
    <dbReference type="NCBI Taxonomy" id="2755281"/>
    <lineage>
        <taxon>Eukaryota</taxon>
        <taxon>Metazoa</taxon>
        <taxon>Ecdysozoa</taxon>
        <taxon>Arthropoda</taxon>
        <taxon>Hexapoda</taxon>
        <taxon>Insecta</taxon>
        <taxon>Pterygota</taxon>
        <taxon>Neoptera</taxon>
        <taxon>Endopterygota</taxon>
        <taxon>Coleoptera</taxon>
        <taxon>Polyphaga</taxon>
        <taxon>Cucujiformia</taxon>
        <taxon>Tenebrionidae</taxon>
        <taxon>Zophobas</taxon>
    </lineage>
</organism>
<evidence type="ECO:0000256" key="1">
    <source>
        <dbReference type="SAM" id="SignalP"/>
    </source>
</evidence>
<dbReference type="AlphaFoldDB" id="A0AA38J8J9"/>
<keyword evidence="3" id="KW-1185">Reference proteome</keyword>
<gene>
    <name evidence="2" type="ORF">Zmor_001263</name>
</gene>
<reference evidence="2" key="1">
    <citation type="journal article" date="2023" name="G3 (Bethesda)">
        <title>Whole genome assemblies of Zophobas morio and Tenebrio molitor.</title>
        <authorList>
            <person name="Kaur S."/>
            <person name="Stinson S.A."/>
            <person name="diCenzo G.C."/>
        </authorList>
    </citation>
    <scope>NUCLEOTIDE SEQUENCE</scope>
    <source>
        <strain evidence="2">QUZm001</strain>
    </source>
</reference>
<accession>A0AA38J8J9</accession>
<evidence type="ECO:0000313" key="2">
    <source>
        <dbReference type="EMBL" id="KAJ3665789.1"/>
    </source>
</evidence>
<keyword evidence="1" id="KW-0732">Signal</keyword>
<evidence type="ECO:0008006" key="4">
    <source>
        <dbReference type="Google" id="ProtNLM"/>
    </source>
</evidence>
<sequence length="129" mass="14834">MNPIYCSKSVFSAVLFYYLVFAGAHHLKSVSPDRRCHPRRHEGRRISLGRPDVFVYISGTSRPKAATTRYRRDSGPSPFHRNFVAPVVKRTNDVVHKIRQGPKTKMKTVQLGRLMNYDSDTIDIVTVFR</sequence>
<comment type="caution">
    <text evidence="2">The sequence shown here is derived from an EMBL/GenBank/DDBJ whole genome shotgun (WGS) entry which is preliminary data.</text>
</comment>